<reference evidence="3 4" key="1">
    <citation type="submission" date="2018-06" db="EMBL/GenBank/DDBJ databases">
        <authorList>
            <consortium name="Pathogen Informatics"/>
            <person name="Doyle S."/>
        </authorList>
    </citation>
    <scope>NUCLEOTIDE SEQUENCE [LARGE SCALE GENOMIC DNA]</scope>
    <source>
        <strain evidence="3 4">NCTC10660</strain>
    </source>
</reference>
<accession>A0A378TV90</accession>
<keyword evidence="2" id="KW-0812">Transmembrane</keyword>
<dbReference type="EMBL" id="UGQW01000002">
    <property type="protein sequence ID" value="STZ66919.1"/>
    <property type="molecule type" value="Genomic_DNA"/>
</dbReference>
<dbReference type="AlphaFoldDB" id="A0A378TV90"/>
<name>A0A378TV90_NEIEL</name>
<feature type="transmembrane region" description="Helical" evidence="2">
    <location>
        <begin position="29"/>
        <end position="48"/>
    </location>
</feature>
<proteinExistence type="predicted"/>
<evidence type="ECO:0000313" key="4">
    <source>
        <dbReference type="Proteomes" id="UP000254927"/>
    </source>
</evidence>
<feature type="compositionally biased region" description="Polar residues" evidence="1">
    <location>
        <begin position="1"/>
        <end position="17"/>
    </location>
</feature>
<feature type="region of interest" description="Disordered" evidence="1">
    <location>
        <begin position="1"/>
        <end position="23"/>
    </location>
</feature>
<organism evidence="3 4">
    <name type="scientific">Neisseria elongata</name>
    <dbReference type="NCBI Taxonomy" id="495"/>
    <lineage>
        <taxon>Bacteria</taxon>
        <taxon>Pseudomonadati</taxon>
        <taxon>Pseudomonadota</taxon>
        <taxon>Betaproteobacteria</taxon>
        <taxon>Neisseriales</taxon>
        <taxon>Neisseriaceae</taxon>
        <taxon>Neisseria</taxon>
    </lineage>
</organism>
<gene>
    <name evidence="3" type="ORF">NCTC10660_00385</name>
</gene>
<evidence type="ECO:0000256" key="1">
    <source>
        <dbReference type="SAM" id="MobiDB-lite"/>
    </source>
</evidence>
<keyword evidence="2" id="KW-0472">Membrane</keyword>
<sequence>MSKFSNSLTKSRNPFDQQKNKKSAAPGSTAGALGLLLSILAFAVLPLLKTLELGSVVTDLGVPLYVLPIALAVLAVVCGFKGRGGVAVIGLLLGIACLLLAGTCVGIERFAPQFNTALKPVYELSGLEMPTAVSPVTGSPVPNIEQKSSPNPDSAADALIFTQNLVASKLSEGLELNQITEALMLNETQHKYWQSISILQGTITAIPVGSDQALAMLPLQEGNKITWVCSGNIPDSVKELCE</sequence>
<evidence type="ECO:0000313" key="3">
    <source>
        <dbReference type="EMBL" id="STZ66919.1"/>
    </source>
</evidence>
<feature type="transmembrane region" description="Helical" evidence="2">
    <location>
        <begin position="60"/>
        <end position="80"/>
    </location>
</feature>
<evidence type="ECO:0000256" key="2">
    <source>
        <dbReference type="SAM" id="Phobius"/>
    </source>
</evidence>
<protein>
    <submittedName>
        <fullName evidence="3">Uncharacterized protein</fullName>
    </submittedName>
</protein>
<keyword evidence="2" id="KW-1133">Transmembrane helix</keyword>
<feature type="transmembrane region" description="Helical" evidence="2">
    <location>
        <begin position="87"/>
        <end position="111"/>
    </location>
</feature>
<dbReference type="Proteomes" id="UP000254927">
    <property type="component" value="Unassembled WGS sequence"/>
</dbReference>